<keyword evidence="3 5" id="KW-0831">Ubiquinone biosynthesis</keyword>
<comment type="catalytic activity">
    <reaction evidence="5">
        <text>a 3-demethylubiquinone + S-adenosyl-L-methionine = a ubiquinone + S-adenosyl-L-homocysteine</text>
        <dbReference type="Rhea" id="RHEA:81215"/>
        <dbReference type="Rhea" id="RHEA-COMP:9565"/>
        <dbReference type="Rhea" id="RHEA-COMP:19654"/>
        <dbReference type="ChEBI" id="CHEBI:16389"/>
        <dbReference type="ChEBI" id="CHEBI:57856"/>
        <dbReference type="ChEBI" id="CHEBI:59789"/>
        <dbReference type="ChEBI" id="CHEBI:231825"/>
    </reaction>
</comment>
<dbReference type="GO" id="GO:0010420">
    <property type="term" value="F:polyprenyldihydroxybenzoate methyltransferase activity"/>
    <property type="evidence" value="ECO:0007669"/>
    <property type="project" value="UniProtKB-UniRule"/>
</dbReference>
<sequence length="395" mass="43495">MALKLLSKLRIQNLQIARYHHRLFAVTRLFSDRPVSNLSTTDDSKFIMKNKPQTTTSSLKQHELAKFAAISDTWWDSEGPFKPLHVMNPTRITFIRSALCRHFSKDPNCARPFEGLKIVDVGCGGGILSEPLARMGAAVTGVDAVEKNINVARLHAGVLLAPGPVVNAISLSNRKIDLSLYLLGVGWETDEGFEYLGAKLSAPVDLDPETSTIEYCCTTAEKLVEEQRKFDAVIALEVLSLSLSYSHTQNTQYAMYAQVAILNLGVGNTQFCRFACNIIFYLKVIEHVAAPAEFCKSLAALAYPGGASVLSTINRSMKAYATAIVAAEYLLHWLPKGTHQWSSFLTPEELVLILQRASINVKEMAGFVYSPLTGRWSLSDDISVNFIAFGTKDGQ</sequence>
<keyword evidence="5" id="KW-0472">Membrane</keyword>
<evidence type="ECO:0000256" key="4">
    <source>
        <dbReference type="ARBA" id="ARBA00022691"/>
    </source>
</evidence>
<evidence type="ECO:0000256" key="5">
    <source>
        <dbReference type="HAMAP-Rule" id="MF_03190"/>
    </source>
</evidence>
<dbReference type="CDD" id="cd02440">
    <property type="entry name" value="AdoMet_MTases"/>
    <property type="match status" value="1"/>
</dbReference>
<comment type="cofactor">
    <cofactor evidence="5">
        <name>Mg(2+)</name>
        <dbReference type="ChEBI" id="CHEBI:18420"/>
    </cofactor>
</comment>
<comment type="subcellular location">
    <subcellularLocation>
        <location evidence="5">Mitochondrion inner membrane</location>
        <topology evidence="5">Peripheral membrane protein</topology>
        <orientation evidence="5">Matrix side</orientation>
    </subcellularLocation>
</comment>
<dbReference type="InterPro" id="IPR010233">
    <property type="entry name" value="UbiG_MeTrfase"/>
</dbReference>
<dbReference type="GO" id="GO:0032259">
    <property type="term" value="P:methylation"/>
    <property type="evidence" value="ECO:0007669"/>
    <property type="project" value="UniProtKB-KW"/>
</dbReference>
<protein>
    <recommendedName>
        <fullName evidence="5">Ubiquinone biosynthesis O-methyltransferase, mitochondrial</fullName>
    </recommendedName>
    <alternativeName>
        <fullName evidence="5">3-demethylubiquinol 3-O-methyltransferase</fullName>
        <ecNumber evidence="5">2.1.1.64</ecNumber>
    </alternativeName>
    <alternativeName>
        <fullName evidence="5">3-demethylubiquinone 3-O-methyltransferase</fullName>
        <ecNumber evidence="5">2.1.1.-</ecNumber>
    </alternativeName>
    <alternativeName>
        <fullName evidence="5">Polyprenyldihydroxybenzoate methyltransferase</fullName>
        <ecNumber evidence="5">2.1.1.114</ecNumber>
    </alternativeName>
</protein>
<reference evidence="7" key="1">
    <citation type="journal article" date="2019" name="Gigascience">
        <title>De novo genome assembly of the endangered Acer yangbiense, a plant species with extremely small populations endemic to Yunnan Province, China.</title>
        <authorList>
            <person name="Yang J."/>
            <person name="Wariss H.M."/>
            <person name="Tao L."/>
            <person name="Zhang R."/>
            <person name="Yun Q."/>
            <person name="Hollingsworth P."/>
            <person name="Dao Z."/>
            <person name="Luo G."/>
            <person name="Guo H."/>
            <person name="Ma Y."/>
            <person name="Sun W."/>
        </authorList>
    </citation>
    <scope>NUCLEOTIDE SEQUENCE [LARGE SCALE GENOMIC DNA]</scope>
    <source>
        <strain evidence="7">cv. br00</strain>
    </source>
</reference>
<dbReference type="PANTHER" id="PTHR43464">
    <property type="entry name" value="METHYLTRANSFERASE"/>
    <property type="match status" value="1"/>
</dbReference>
<keyword evidence="1 5" id="KW-0489">Methyltransferase</keyword>
<dbReference type="NCBIfam" id="TIGR01983">
    <property type="entry name" value="UbiG"/>
    <property type="match status" value="2"/>
</dbReference>
<dbReference type="Proteomes" id="UP000326939">
    <property type="component" value="Chromosome 14"/>
</dbReference>
<dbReference type="InterPro" id="IPR029063">
    <property type="entry name" value="SAM-dependent_MTases_sf"/>
</dbReference>
<dbReference type="GO" id="GO:0031314">
    <property type="term" value="C:extrinsic component of mitochondrial inner membrane"/>
    <property type="evidence" value="ECO:0007669"/>
    <property type="project" value="UniProtKB-UniRule"/>
</dbReference>
<evidence type="ECO:0000313" key="6">
    <source>
        <dbReference type="EMBL" id="KAB5527173.1"/>
    </source>
</evidence>
<dbReference type="GO" id="GO:0120537">
    <property type="term" value="F:3-demethylubiquinone 3-O-methyltransferase activity"/>
    <property type="evidence" value="ECO:0007669"/>
    <property type="project" value="RHEA"/>
</dbReference>
<keyword evidence="4 5" id="KW-0949">S-adenosyl-L-methionine</keyword>
<comment type="caution">
    <text evidence="5">Lacks conserved residue(s) required for the propagation of feature annotation.</text>
</comment>
<comment type="caution">
    <text evidence="6">The sequence shown here is derived from an EMBL/GenBank/DDBJ whole genome shotgun (WGS) entry which is preliminary data.</text>
</comment>
<comment type="catalytic activity">
    <reaction evidence="5">
        <text>a 3-demethylubiquinol + S-adenosyl-L-methionine = a ubiquinol + S-adenosyl-L-homocysteine + H(+)</text>
        <dbReference type="Rhea" id="RHEA:44380"/>
        <dbReference type="Rhea" id="RHEA-COMP:9566"/>
        <dbReference type="Rhea" id="RHEA-COMP:10914"/>
        <dbReference type="ChEBI" id="CHEBI:15378"/>
        <dbReference type="ChEBI" id="CHEBI:17976"/>
        <dbReference type="ChEBI" id="CHEBI:57856"/>
        <dbReference type="ChEBI" id="CHEBI:59789"/>
        <dbReference type="ChEBI" id="CHEBI:84422"/>
        <dbReference type="EC" id="2.1.1.64"/>
    </reaction>
</comment>
<dbReference type="Pfam" id="PF13489">
    <property type="entry name" value="Methyltransf_23"/>
    <property type="match status" value="1"/>
</dbReference>
<comment type="function">
    <text evidence="5">O-methyltransferase required for two non-consecutive steps during ubiquinone biosynthesis. Catalyzes the 2 O-methylation of 3,4-dihydroxy-5-(all-trans-polyprenyl)benzoic acid into 4-hydroxy-3-methoxy-5-(all-trans-polyprenyl)benzoic acid. Also catalyzes the last step of ubiquinone biosynthesis by mediating methylation of 3-demethylubiquinone into ubiquinone. Also able to mediate the methylation of 3-demethylubiquinol into ubiquinol.</text>
</comment>
<evidence type="ECO:0000256" key="1">
    <source>
        <dbReference type="ARBA" id="ARBA00022603"/>
    </source>
</evidence>
<comment type="catalytic activity">
    <reaction evidence="5">
        <text>a 3,4-dihydroxy-5-(all-trans-polyprenyl)benzoate + S-adenosyl-L-methionine = a 4-hydroxy-3-methoxy-5-(all-trans-polyprenyl)benzoate + S-adenosyl-L-homocysteine + H(+)</text>
        <dbReference type="Rhea" id="RHEA:44452"/>
        <dbReference type="Rhea" id="RHEA-COMP:10930"/>
        <dbReference type="Rhea" id="RHEA-COMP:10931"/>
        <dbReference type="ChEBI" id="CHEBI:15378"/>
        <dbReference type="ChEBI" id="CHEBI:57856"/>
        <dbReference type="ChEBI" id="CHEBI:59789"/>
        <dbReference type="ChEBI" id="CHEBI:64694"/>
        <dbReference type="ChEBI" id="CHEBI:84443"/>
        <dbReference type="EC" id="2.1.1.114"/>
    </reaction>
</comment>
<keyword evidence="7" id="KW-1185">Reference proteome</keyword>
<evidence type="ECO:0000256" key="2">
    <source>
        <dbReference type="ARBA" id="ARBA00022679"/>
    </source>
</evidence>
<dbReference type="GO" id="GO:0046872">
    <property type="term" value="F:metal ion binding"/>
    <property type="evidence" value="ECO:0007669"/>
    <property type="project" value="UniProtKB-KW"/>
</dbReference>
<organism evidence="6 7">
    <name type="scientific">Salix brachista</name>
    <dbReference type="NCBI Taxonomy" id="2182728"/>
    <lineage>
        <taxon>Eukaryota</taxon>
        <taxon>Viridiplantae</taxon>
        <taxon>Streptophyta</taxon>
        <taxon>Embryophyta</taxon>
        <taxon>Tracheophyta</taxon>
        <taxon>Spermatophyta</taxon>
        <taxon>Magnoliopsida</taxon>
        <taxon>eudicotyledons</taxon>
        <taxon>Gunneridae</taxon>
        <taxon>Pentapetalae</taxon>
        <taxon>rosids</taxon>
        <taxon>fabids</taxon>
        <taxon>Malpighiales</taxon>
        <taxon>Salicaceae</taxon>
        <taxon>Saliceae</taxon>
        <taxon>Salix</taxon>
    </lineage>
</organism>
<dbReference type="EC" id="2.1.1.-" evidence="5"/>
<dbReference type="AlphaFoldDB" id="A0A5N5KBX2"/>
<feature type="binding site" evidence="5">
    <location>
        <position position="91"/>
    </location>
    <ligand>
        <name>S-adenosyl-L-methionine</name>
        <dbReference type="ChEBI" id="CHEBI:59789"/>
    </ligand>
</feature>
<evidence type="ECO:0000256" key="3">
    <source>
        <dbReference type="ARBA" id="ARBA00022688"/>
    </source>
</evidence>
<dbReference type="SUPFAM" id="SSF53335">
    <property type="entry name" value="S-adenosyl-L-methionine-dependent methyltransferases"/>
    <property type="match status" value="1"/>
</dbReference>
<feature type="binding site" evidence="5">
    <location>
        <position position="287"/>
    </location>
    <ligand>
        <name>Mg(2+)</name>
        <dbReference type="ChEBI" id="CHEBI:18420"/>
    </ligand>
</feature>
<keyword evidence="5" id="KW-0496">Mitochondrion</keyword>
<dbReference type="EC" id="2.1.1.114" evidence="5"/>
<comment type="similarity">
    <text evidence="5">Belongs to the class I-like SAM-binding methyltransferase superfamily. UbiG/COQ3 family.</text>
</comment>
<accession>A0A5N5KBX2</accession>
<feature type="binding site" evidence="5">
    <location>
        <position position="286"/>
    </location>
    <ligand>
        <name>Mg(2+)</name>
        <dbReference type="ChEBI" id="CHEBI:18420"/>
    </ligand>
</feature>
<proteinExistence type="inferred from homology"/>
<feature type="binding site" evidence="5">
    <location>
        <position position="122"/>
    </location>
    <ligand>
        <name>S-adenosyl-L-methionine</name>
        <dbReference type="ChEBI" id="CHEBI:59789"/>
    </ligand>
</feature>
<dbReference type="GO" id="GO:0061542">
    <property type="term" value="F:3-demethylubiquinol 3-O-methyltransferase activity"/>
    <property type="evidence" value="ECO:0007669"/>
    <property type="project" value="UniProtKB-UniRule"/>
</dbReference>
<keyword evidence="5" id="KW-0999">Mitochondrion inner membrane</keyword>
<feature type="binding site" evidence="5">
    <location>
        <position position="282"/>
    </location>
    <ligand>
        <name>S-adenosyl-L-methionine</name>
        <dbReference type="ChEBI" id="CHEBI:59789"/>
    </ligand>
</feature>
<name>A0A5N5KBX2_9ROSI</name>
<dbReference type="EMBL" id="VDCV01000014">
    <property type="protein sequence ID" value="KAB5527173.1"/>
    <property type="molecule type" value="Genomic_DNA"/>
</dbReference>
<feature type="binding site" evidence="5">
    <location>
        <position position="143"/>
    </location>
    <ligand>
        <name>S-adenosyl-L-methionine</name>
        <dbReference type="ChEBI" id="CHEBI:59789"/>
    </ligand>
</feature>
<keyword evidence="5" id="KW-0479">Metal-binding</keyword>
<gene>
    <name evidence="5" type="primary">COQ3</name>
    <name evidence="6" type="ORF">DKX38_021020</name>
</gene>
<keyword evidence="5" id="KW-0460">Magnesium</keyword>
<evidence type="ECO:0000313" key="7">
    <source>
        <dbReference type="Proteomes" id="UP000326939"/>
    </source>
</evidence>
<dbReference type="PANTHER" id="PTHR43464:SF19">
    <property type="entry name" value="UBIQUINONE BIOSYNTHESIS O-METHYLTRANSFERASE, MITOCHONDRIAL"/>
    <property type="match status" value="1"/>
</dbReference>
<dbReference type="Gene3D" id="3.40.50.150">
    <property type="entry name" value="Vaccinia Virus protein VP39"/>
    <property type="match status" value="1"/>
</dbReference>
<comment type="pathway">
    <text evidence="5">Cofactor biosynthesis; ubiquinone biosynthesis.</text>
</comment>
<dbReference type="HAMAP" id="MF_00472">
    <property type="entry name" value="UbiG"/>
    <property type="match status" value="1"/>
</dbReference>
<comment type="subunit">
    <text evidence="5">Component of a multi-subunit COQ enzyme complex.</text>
</comment>
<keyword evidence="2 5" id="KW-0808">Transferase</keyword>
<dbReference type="EC" id="2.1.1.64" evidence="5"/>
<dbReference type="UniPathway" id="UPA00232"/>